<protein>
    <recommendedName>
        <fullName evidence="4">NADH dehydrogenase subunit 1</fullName>
    </recommendedName>
</protein>
<keyword evidence="1" id="KW-0812">Transmembrane</keyword>
<keyword evidence="1" id="KW-0472">Membrane</keyword>
<evidence type="ECO:0008006" key="4">
    <source>
        <dbReference type="Google" id="ProtNLM"/>
    </source>
</evidence>
<organism evidence="2 3">
    <name type="scientific">Rubroshorea leprosula</name>
    <dbReference type="NCBI Taxonomy" id="152421"/>
    <lineage>
        <taxon>Eukaryota</taxon>
        <taxon>Viridiplantae</taxon>
        <taxon>Streptophyta</taxon>
        <taxon>Embryophyta</taxon>
        <taxon>Tracheophyta</taxon>
        <taxon>Spermatophyta</taxon>
        <taxon>Magnoliopsida</taxon>
        <taxon>eudicotyledons</taxon>
        <taxon>Gunneridae</taxon>
        <taxon>Pentapetalae</taxon>
        <taxon>rosids</taxon>
        <taxon>malvids</taxon>
        <taxon>Malvales</taxon>
        <taxon>Dipterocarpaceae</taxon>
        <taxon>Rubroshorea</taxon>
    </lineage>
</organism>
<dbReference type="EMBL" id="BPVZ01000003">
    <property type="protein sequence ID" value="GKU89671.1"/>
    <property type="molecule type" value="Genomic_DNA"/>
</dbReference>
<keyword evidence="1" id="KW-1133">Transmembrane helix</keyword>
<accession>A0AAV5HU66</accession>
<evidence type="ECO:0000313" key="2">
    <source>
        <dbReference type="EMBL" id="GKU89671.1"/>
    </source>
</evidence>
<dbReference type="Proteomes" id="UP001054252">
    <property type="component" value="Unassembled WGS sequence"/>
</dbReference>
<name>A0AAV5HU66_9ROSI</name>
<sequence>MKPKELALMCLGCMACFDIKFIIVIYRSLSMPFS</sequence>
<comment type="caution">
    <text evidence="2">The sequence shown here is derived from an EMBL/GenBank/DDBJ whole genome shotgun (WGS) entry which is preliminary data.</text>
</comment>
<evidence type="ECO:0000313" key="3">
    <source>
        <dbReference type="Proteomes" id="UP001054252"/>
    </source>
</evidence>
<evidence type="ECO:0000256" key="1">
    <source>
        <dbReference type="SAM" id="Phobius"/>
    </source>
</evidence>
<feature type="transmembrane region" description="Helical" evidence="1">
    <location>
        <begin position="6"/>
        <end position="26"/>
    </location>
</feature>
<gene>
    <name evidence="2" type="ORF">SLEP1_g3779</name>
</gene>
<keyword evidence="3" id="KW-1185">Reference proteome</keyword>
<reference evidence="2 3" key="1">
    <citation type="journal article" date="2021" name="Commun. Biol.">
        <title>The genome of Shorea leprosula (Dipterocarpaceae) highlights the ecological relevance of drought in aseasonal tropical rainforests.</title>
        <authorList>
            <person name="Ng K.K.S."/>
            <person name="Kobayashi M.J."/>
            <person name="Fawcett J.A."/>
            <person name="Hatakeyama M."/>
            <person name="Paape T."/>
            <person name="Ng C.H."/>
            <person name="Ang C.C."/>
            <person name="Tnah L.H."/>
            <person name="Lee C.T."/>
            <person name="Nishiyama T."/>
            <person name="Sese J."/>
            <person name="O'Brien M.J."/>
            <person name="Copetti D."/>
            <person name="Mohd Noor M.I."/>
            <person name="Ong R.C."/>
            <person name="Putra M."/>
            <person name="Sireger I.Z."/>
            <person name="Indrioko S."/>
            <person name="Kosugi Y."/>
            <person name="Izuno A."/>
            <person name="Isagi Y."/>
            <person name="Lee S.L."/>
            <person name="Shimizu K.K."/>
        </authorList>
    </citation>
    <scope>NUCLEOTIDE SEQUENCE [LARGE SCALE GENOMIC DNA]</scope>
    <source>
        <strain evidence="2">214</strain>
    </source>
</reference>
<proteinExistence type="predicted"/>
<dbReference type="AlphaFoldDB" id="A0AAV5HU66"/>